<dbReference type="Gene3D" id="1.20.120.450">
    <property type="entry name" value="dinb family like domain"/>
    <property type="match status" value="1"/>
</dbReference>
<organism evidence="2 3">
    <name type="scientific">Kitasatospora paranensis</name>
    <dbReference type="NCBI Taxonomy" id="258053"/>
    <lineage>
        <taxon>Bacteria</taxon>
        <taxon>Bacillati</taxon>
        <taxon>Actinomycetota</taxon>
        <taxon>Actinomycetes</taxon>
        <taxon>Kitasatosporales</taxon>
        <taxon>Streptomycetaceae</taxon>
        <taxon>Kitasatospora</taxon>
    </lineage>
</organism>
<evidence type="ECO:0000259" key="1">
    <source>
        <dbReference type="Pfam" id="PF11716"/>
    </source>
</evidence>
<accession>A0ABW2FWW1</accession>
<name>A0ABW2FWW1_9ACTN</name>
<dbReference type="EMBL" id="JBHTAJ010000025">
    <property type="protein sequence ID" value="MFC7180930.1"/>
    <property type="molecule type" value="Genomic_DNA"/>
</dbReference>
<dbReference type="InterPro" id="IPR017517">
    <property type="entry name" value="Maleyloyr_isom"/>
</dbReference>
<keyword evidence="2" id="KW-0413">Isomerase</keyword>
<dbReference type="Pfam" id="PF11716">
    <property type="entry name" value="MDMPI_N"/>
    <property type="match status" value="1"/>
</dbReference>
<dbReference type="GO" id="GO:0016853">
    <property type="term" value="F:isomerase activity"/>
    <property type="evidence" value="ECO:0007669"/>
    <property type="project" value="UniProtKB-KW"/>
</dbReference>
<dbReference type="NCBIfam" id="TIGR03083">
    <property type="entry name" value="maleylpyruvate isomerase family mycothiol-dependent enzyme"/>
    <property type="match status" value="1"/>
</dbReference>
<gene>
    <name evidence="2" type="ORF">ACFQMG_15340</name>
</gene>
<dbReference type="InterPro" id="IPR024344">
    <property type="entry name" value="MDMPI_metal-binding"/>
</dbReference>
<dbReference type="InterPro" id="IPR034660">
    <property type="entry name" value="DinB/YfiT-like"/>
</dbReference>
<proteinExistence type="predicted"/>
<feature type="domain" description="Mycothiol-dependent maleylpyruvate isomerase metal-binding" evidence="1">
    <location>
        <begin position="23"/>
        <end position="168"/>
    </location>
</feature>
<protein>
    <submittedName>
        <fullName evidence="2">Maleylpyruvate isomerase family mycothiol-dependent enzyme</fullName>
    </submittedName>
</protein>
<reference evidence="3" key="1">
    <citation type="journal article" date="2019" name="Int. J. Syst. Evol. Microbiol.">
        <title>The Global Catalogue of Microorganisms (GCM) 10K type strain sequencing project: providing services to taxonomists for standard genome sequencing and annotation.</title>
        <authorList>
            <consortium name="The Broad Institute Genomics Platform"/>
            <consortium name="The Broad Institute Genome Sequencing Center for Infectious Disease"/>
            <person name="Wu L."/>
            <person name="Ma J."/>
        </authorList>
    </citation>
    <scope>NUCLEOTIDE SEQUENCE [LARGE SCALE GENOMIC DNA]</scope>
    <source>
        <strain evidence="3">CGMCC 1.12859</strain>
    </source>
</reference>
<comment type="caution">
    <text evidence="2">The sequence shown here is derived from an EMBL/GenBank/DDBJ whole genome shotgun (WGS) entry which is preliminary data.</text>
</comment>
<evidence type="ECO:0000313" key="3">
    <source>
        <dbReference type="Proteomes" id="UP001596435"/>
    </source>
</evidence>
<keyword evidence="3" id="KW-1185">Reference proteome</keyword>
<sequence length="252" mass="26427">MPLPEEIAYRNDPLTVRAALAGQVEALRSTVHALTAAELDLPTRLDGWTVRELVAHLGIVLDWVPRYLDAPVPEGEPLALVAWVGITRTAAATIKAGVQEYAADAFAGPPAAVAEEFDVAADALLRVLAGPAAAEPGRRIAMRFGPMLLDDYLVTRLVETVVHADDLAAALGTADFPHDGRAVDAVARLLHAAAAEQRPADAAAGADAADGAVQADTLTWIRLATGRLAWADASGLPGWAESRMGEWLPVMG</sequence>
<evidence type="ECO:0000313" key="2">
    <source>
        <dbReference type="EMBL" id="MFC7180930.1"/>
    </source>
</evidence>
<dbReference type="RefSeq" id="WP_345706717.1">
    <property type="nucleotide sequence ID" value="NZ_BAABKV010000001.1"/>
</dbReference>
<dbReference type="Proteomes" id="UP001596435">
    <property type="component" value="Unassembled WGS sequence"/>
</dbReference>
<dbReference type="SUPFAM" id="SSF109854">
    <property type="entry name" value="DinB/YfiT-like putative metalloenzymes"/>
    <property type="match status" value="1"/>
</dbReference>